<evidence type="ECO:0000256" key="1">
    <source>
        <dbReference type="ARBA" id="ARBA00005234"/>
    </source>
</evidence>
<feature type="region of interest" description="Disordered" evidence="6">
    <location>
        <begin position="803"/>
        <end position="832"/>
    </location>
</feature>
<keyword evidence="3" id="KW-0645">Protease</keyword>
<feature type="compositionally biased region" description="Polar residues" evidence="6">
    <location>
        <begin position="29"/>
        <end position="48"/>
    </location>
</feature>
<dbReference type="RefSeq" id="XP_016611863.1">
    <property type="nucleotide sequence ID" value="XM_016749605.1"/>
</dbReference>
<comment type="similarity">
    <text evidence="1">Belongs to the peptidase C48 family.</text>
</comment>
<dbReference type="GO" id="GO:0006508">
    <property type="term" value="P:proteolysis"/>
    <property type="evidence" value="ECO:0007669"/>
    <property type="project" value="UniProtKB-KW"/>
</dbReference>
<dbReference type="Proteomes" id="UP000053201">
    <property type="component" value="Unassembled WGS sequence"/>
</dbReference>
<name>A0A0L0HSI1_SPIPD</name>
<feature type="region of interest" description="Disordered" evidence="6">
    <location>
        <begin position="1"/>
        <end position="76"/>
    </location>
</feature>
<dbReference type="SUPFAM" id="SSF54001">
    <property type="entry name" value="Cysteine proteinases"/>
    <property type="match status" value="1"/>
</dbReference>
<proteinExistence type="inferred from homology"/>
<dbReference type="InterPro" id="IPR051947">
    <property type="entry name" value="Sentrin-specific_protease"/>
</dbReference>
<evidence type="ECO:0000259" key="7">
    <source>
        <dbReference type="PROSITE" id="PS50600"/>
    </source>
</evidence>
<dbReference type="VEuPathDB" id="FungiDB:SPPG_01279"/>
<dbReference type="Pfam" id="PF02902">
    <property type="entry name" value="Peptidase_C48"/>
    <property type="match status" value="2"/>
</dbReference>
<feature type="compositionally biased region" description="Basic and acidic residues" evidence="6">
    <location>
        <begin position="199"/>
        <end position="212"/>
    </location>
</feature>
<dbReference type="PROSITE" id="PS50600">
    <property type="entry name" value="ULP_PROTEASE"/>
    <property type="match status" value="1"/>
</dbReference>
<dbReference type="InParanoid" id="A0A0L0HSI1"/>
<dbReference type="AlphaFoldDB" id="A0A0L0HSI1"/>
<feature type="region of interest" description="Disordered" evidence="6">
    <location>
        <begin position="197"/>
        <end position="240"/>
    </location>
</feature>
<dbReference type="Gene3D" id="3.40.395.10">
    <property type="entry name" value="Adenoviral Proteinase, Chain A"/>
    <property type="match status" value="1"/>
</dbReference>
<evidence type="ECO:0000256" key="4">
    <source>
        <dbReference type="ARBA" id="ARBA00022786"/>
    </source>
</evidence>
<reference evidence="8 9" key="1">
    <citation type="submission" date="2009-08" db="EMBL/GenBank/DDBJ databases">
        <title>The Genome Sequence of Spizellomyces punctatus strain DAOM BR117.</title>
        <authorList>
            <consortium name="The Broad Institute Genome Sequencing Platform"/>
            <person name="Russ C."/>
            <person name="Cuomo C."/>
            <person name="Shea T."/>
            <person name="Young S.K."/>
            <person name="Zeng Q."/>
            <person name="Koehrsen M."/>
            <person name="Haas B."/>
            <person name="Borodovsky M."/>
            <person name="Guigo R."/>
            <person name="Alvarado L."/>
            <person name="Berlin A."/>
            <person name="Bochicchio J."/>
            <person name="Borenstein D."/>
            <person name="Chapman S."/>
            <person name="Chen Z."/>
            <person name="Engels R."/>
            <person name="Freedman E."/>
            <person name="Gellesch M."/>
            <person name="Goldberg J."/>
            <person name="Griggs A."/>
            <person name="Gujja S."/>
            <person name="Heiman D."/>
            <person name="Hepburn T."/>
            <person name="Howarth C."/>
            <person name="Jen D."/>
            <person name="Larson L."/>
            <person name="Lewis B."/>
            <person name="Mehta T."/>
            <person name="Park D."/>
            <person name="Pearson M."/>
            <person name="Roberts A."/>
            <person name="Saif S."/>
            <person name="Shenoy N."/>
            <person name="Sisk P."/>
            <person name="Stolte C."/>
            <person name="Sykes S."/>
            <person name="Thomson T."/>
            <person name="Walk T."/>
            <person name="White J."/>
            <person name="Yandava C."/>
            <person name="Burger G."/>
            <person name="Gray M.W."/>
            <person name="Holland P.W.H."/>
            <person name="King N."/>
            <person name="Lang F.B.F."/>
            <person name="Roger A.J."/>
            <person name="Ruiz-Trillo I."/>
            <person name="Lander E."/>
            <person name="Nusbaum C."/>
        </authorList>
    </citation>
    <scope>NUCLEOTIDE SEQUENCE [LARGE SCALE GENOMIC DNA]</scope>
    <source>
        <strain evidence="8 9">DAOM BR117</strain>
    </source>
</reference>
<keyword evidence="9" id="KW-1185">Reference proteome</keyword>
<dbReference type="GO" id="GO:0070139">
    <property type="term" value="F:SUMO-specific endopeptidase activity"/>
    <property type="evidence" value="ECO:0007669"/>
    <property type="project" value="TreeGrafter"/>
</dbReference>
<dbReference type="GO" id="GO:0005634">
    <property type="term" value="C:nucleus"/>
    <property type="evidence" value="ECO:0007669"/>
    <property type="project" value="TreeGrafter"/>
</dbReference>
<dbReference type="PANTHER" id="PTHR46896:SF3">
    <property type="entry name" value="FI06413P-RELATED"/>
    <property type="match status" value="1"/>
</dbReference>
<feature type="compositionally biased region" description="Low complexity" evidence="6">
    <location>
        <begin position="809"/>
        <end position="832"/>
    </location>
</feature>
<keyword evidence="2" id="KW-0597">Phosphoprotein</keyword>
<evidence type="ECO:0000256" key="3">
    <source>
        <dbReference type="ARBA" id="ARBA00022670"/>
    </source>
</evidence>
<dbReference type="GO" id="GO:0005737">
    <property type="term" value="C:cytoplasm"/>
    <property type="evidence" value="ECO:0007669"/>
    <property type="project" value="TreeGrafter"/>
</dbReference>
<gene>
    <name evidence="8" type="ORF">SPPG_01279</name>
</gene>
<dbReference type="OrthoDB" id="442460at2759"/>
<evidence type="ECO:0000256" key="2">
    <source>
        <dbReference type="ARBA" id="ARBA00022553"/>
    </source>
</evidence>
<dbReference type="FunCoup" id="A0A0L0HSI1">
    <property type="interactions" value="144"/>
</dbReference>
<evidence type="ECO:0000256" key="6">
    <source>
        <dbReference type="SAM" id="MobiDB-lite"/>
    </source>
</evidence>
<organism evidence="8 9">
    <name type="scientific">Spizellomyces punctatus (strain DAOM BR117)</name>
    <dbReference type="NCBI Taxonomy" id="645134"/>
    <lineage>
        <taxon>Eukaryota</taxon>
        <taxon>Fungi</taxon>
        <taxon>Fungi incertae sedis</taxon>
        <taxon>Chytridiomycota</taxon>
        <taxon>Chytridiomycota incertae sedis</taxon>
        <taxon>Chytridiomycetes</taxon>
        <taxon>Spizellomycetales</taxon>
        <taxon>Spizellomycetaceae</taxon>
        <taxon>Spizellomyces</taxon>
    </lineage>
</organism>
<evidence type="ECO:0000313" key="9">
    <source>
        <dbReference type="Proteomes" id="UP000053201"/>
    </source>
</evidence>
<evidence type="ECO:0000256" key="5">
    <source>
        <dbReference type="ARBA" id="ARBA00022801"/>
    </source>
</evidence>
<dbReference type="EMBL" id="KQ257451">
    <property type="protein sequence ID" value="KND03824.1"/>
    <property type="molecule type" value="Genomic_DNA"/>
</dbReference>
<dbReference type="InterPro" id="IPR038765">
    <property type="entry name" value="Papain-like_cys_pep_sf"/>
</dbReference>
<dbReference type="PANTHER" id="PTHR46896">
    <property type="entry name" value="SENTRIN-SPECIFIC PROTEASE"/>
    <property type="match status" value="1"/>
</dbReference>
<dbReference type="InterPro" id="IPR003653">
    <property type="entry name" value="Peptidase_C48_C"/>
</dbReference>
<dbReference type="GeneID" id="27684955"/>
<sequence>MNQSGQKSKHFDTEVEDILDSEDEGKSGINGTQRRMQNISGKTSQGTKRTGIPIVVPSNEKRRKNAGDITDSSSRPKSSNFFGSYFSYASSPVSSPAPHSPFPLLERLVTSRDTKDKKDTKNRLNVNHIRGSQNLGARKRITSSENAPRLLFHNRPTSERETETEFVDVDDSGVALVEEDLVQSLFDRSFETIKPTITPHKEQAVAKQERPKTSRGRPSPATLVPPADSTFEESPQKPVRTPKITERMKPHAIVRVPSNLSQRIGDFPRLPLEYVIQDGNLVASNETEPVLKVHTDVKIRWASQTQIDIKGSSVRRFGYVQGVEISGVLIDSTEHERIYCFARKEDLDTFLPLFSRCPMGGVARQLSGRDVIQMVDFYNNAMALANPRKKRRMEAAISDNAKADGPMATRRSTRTRSQTSWNEELFRYPPQGKNSVSVRQEDYDRLDDGEFLNDVVIEFYLKHLMASLGDEVLRDQVHIFNSFFYEQLAHKDEASKKGGGDRSGYDRVKKWTSKIDIFKKRYIFIPINENMHWYLALIYNPGALLQPQLVDEELDDIIRPSPGTLSPEDSDVFAPDLPAEADVELDGNPDSTIEVLSSGPASDEIPEENEVVVVHSQDPQEHKLVVLKDSHEPVHVISSGESPKRKPKRTYKGKKALSENELREKEQRDIEKRKLRTTASLRQCNVIILDSLHGKHPAAISRLKGYLAKEAEAKLNVQIDPKAAQGIHAKVPLQTNHCDCGIYLLYYVEVFLRDPRKYLHLIFNRVANEDAWFALRDVKQKRSEIKKVMDALRHEFHLSKTQECIPEKSSTSANASSRSSSSSGGSAKGSSR</sequence>
<dbReference type="STRING" id="645134.A0A0L0HSI1"/>
<evidence type="ECO:0000313" key="8">
    <source>
        <dbReference type="EMBL" id="KND03824.1"/>
    </source>
</evidence>
<keyword evidence="5" id="KW-0378">Hydrolase</keyword>
<feature type="compositionally biased region" description="Basic residues" evidence="6">
    <location>
        <begin position="645"/>
        <end position="655"/>
    </location>
</feature>
<feature type="compositionally biased region" description="Acidic residues" evidence="6">
    <location>
        <begin position="14"/>
        <end position="23"/>
    </location>
</feature>
<dbReference type="GO" id="GO:0016926">
    <property type="term" value="P:protein desumoylation"/>
    <property type="evidence" value="ECO:0007669"/>
    <property type="project" value="TreeGrafter"/>
</dbReference>
<dbReference type="eggNOG" id="KOG0779">
    <property type="taxonomic scope" value="Eukaryota"/>
</dbReference>
<accession>A0A0L0HSI1</accession>
<protein>
    <recommendedName>
        <fullName evidence="7">Ubiquitin-like protease family profile domain-containing protein</fullName>
    </recommendedName>
</protein>
<keyword evidence="4" id="KW-0833">Ubl conjugation pathway</keyword>
<feature type="domain" description="Ubiquitin-like protease family profile" evidence="7">
    <location>
        <begin position="436"/>
        <end position="751"/>
    </location>
</feature>
<feature type="region of interest" description="Disordered" evidence="6">
    <location>
        <begin position="636"/>
        <end position="660"/>
    </location>
</feature>